<keyword evidence="4" id="KW-0539">Nucleus</keyword>
<evidence type="ECO:0000256" key="5">
    <source>
        <dbReference type="SAM" id="MobiDB-lite"/>
    </source>
</evidence>
<comment type="subcellular location">
    <subcellularLocation>
        <location evidence="1">Nucleus</location>
    </subcellularLocation>
</comment>
<dbReference type="InterPro" id="IPR007867">
    <property type="entry name" value="GMC_OxRtase_C"/>
</dbReference>
<evidence type="ECO:0000259" key="8">
    <source>
        <dbReference type="Pfam" id="PF05199"/>
    </source>
</evidence>
<dbReference type="Pfam" id="PF12328">
    <property type="entry name" value="Rpp20"/>
    <property type="match status" value="1"/>
</dbReference>
<dbReference type="VEuPathDB" id="FungiDB:F4678DRAFT_474289"/>
<dbReference type="InterPro" id="IPR053208">
    <property type="entry name" value="GMC_Oxidoreductase_CD"/>
</dbReference>
<dbReference type="AlphaFoldDB" id="A0A9W8NFG3"/>
<feature type="domain" description="FAD dependent oxidoreductase" evidence="7">
    <location>
        <begin position="186"/>
        <end position="558"/>
    </location>
</feature>
<dbReference type="Gene3D" id="3.30.110.20">
    <property type="entry name" value="Alba-like domain"/>
    <property type="match status" value="1"/>
</dbReference>
<dbReference type="Gene3D" id="3.30.410.10">
    <property type="entry name" value="Cholesterol Oxidase, domain 2"/>
    <property type="match status" value="1"/>
</dbReference>
<evidence type="ECO:0000313" key="9">
    <source>
        <dbReference type="EMBL" id="KAJ3572697.1"/>
    </source>
</evidence>
<dbReference type="PANTHER" id="PTHR47190">
    <property type="entry name" value="DEHYDROGENASE, PUTATIVE-RELATED"/>
    <property type="match status" value="1"/>
</dbReference>
<dbReference type="InterPro" id="IPR006076">
    <property type="entry name" value="FAD-dep_OxRdtase"/>
</dbReference>
<reference evidence="9" key="1">
    <citation type="submission" date="2022-07" db="EMBL/GenBank/DDBJ databases">
        <title>Genome Sequence of Xylaria arbuscula.</title>
        <authorList>
            <person name="Buettner E."/>
        </authorList>
    </citation>
    <scope>NUCLEOTIDE SEQUENCE</scope>
    <source>
        <strain evidence="9">VT107</strain>
    </source>
</reference>
<dbReference type="SUPFAM" id="SSF54373">
    <property type="entry name" value="FAD-linked reductases, C-terminal domain"/>
    <property type="match status" value="1"/>
</dbReference>
<dbReference type="InterPro" id="IPR000172">
    <property type="entry name" value="GMC_OxRdtase_N"/>
</dbReference>
<dbReference type="GO" id="GO:0050660">
    <property type="term" value="F:flavin adenine dinucleotide binding"/>
    <property type="evidence" value="ECO:0007669"/>
    <property type="project" value="InterPro"/>
</dbReference>
<dbReference type="Pfam" id="PF00732">
    <property type="entry name" value="GMC_oxred_N"/>
    <property type="match status" value="1"/>
</dbReference>
<dbReference type="Gene3D" id="3.30.9.10">
    <property type="entry name" value="D-Amino Acid Oxidase, subunit A, domain 2"/>
    <property type="match status" value="1"/>
</dbReference>
<name>A0A9W8NFG3_9PEZI</name>
<evidence type="ECO:0000256" key="3">
    <source>
        <dbReference type="ARBA" id="ARBA00022694"/>
    </source>
</evidence>
<dbReference type="PANTHER" id="PTHR47190:SF2">
    <property type="entry name" value="CELLOBIOSE DEHYDROGENASE (AFU_ORTHOLOGUE AFUA_2G17620)"/>
    <property type="match status" value="1"/>
</dbReference>
<proteinExistence type="inferred from homology"/>
<dbReference type="InterPro" id="IPR036188">
    <property type="entry name" value="FAD/NAD-bd_sf"/>
</dbReference>
<comment type="similarity">
    <text evidence="2">Belongs to the GMC oxidoreductase family.</text>
</comment>
<gene>
    <name evidence="9" type="ORF">NPX13_g4959</name>
</gene>
<feature type="domain" description="Glucose-methanol-choline oxidoreductase N-terminal" evidence="6">
    <location>
        <begin position="649"/>
        <end position="871"/>
    </location>
</feature>
<dbReference type="EMBL" id="JANPWZ010000743">
    <property type="protein sequence ID" value="KAJ3572697.1"/>
    <property type="molecule type" value="Genomic_DNA"/>
</dbReference>
<dbReference type="GO" id="GO:0000172">
    <property type="term" value="C:ribonuclease MRP complex"/>
    <property type="evidence" value="ECO:0007669"/>
    <property type="project" value="InterPro"/>
</dbReference>
<dbReference type="InterPro" id="IPR036882">
    <property type="entry name" value="Alba-like_dom_sf"/>
</dbReference>
<protein>
    <recommendedName>
        <fullName evidence="11">Glucose-methanol-choline oxidoreductase N-terminal domain-containing protein</fullName>
    </recommendedName>
</protein>
<evidence type="ECO:0000256" key="2">
    <source>
        <dbReference type="ARBA" id="ARBA00010790"/>
    </source>
</evidence>
<evidence type="ECO:0000259" key="6">
    <source>
        <dbReference type="Pfam" id="PF00732"/>
    </source>
</evidence>
<evidence type="ECO:0000256" key="1">
    <source>
        <dbReference type="ARBA" id="ARBA00004123"/>
    </source>
</evidence>
<sequence>METDDGQPSQLPSVAIEKLPPIPKGATVRRRPVPSGPVASTNSARRIHVTPKTPFRSVTTRVRKQLDKNLHQSASARSAFTNKLAQKKNLGLDQRVRRIQQQSQDASTGGLGLGLENSGEVLVLGTGRAIQKVTEVALFFQNQPDCIVQLRTGSVAAVDDVVSKEEDGLEGDRVKRLKMPSPQSTIIVGAGVFGTSTAIHLKSQYPDADVILIDRDEPNAATRPAASWDWNKVVRADYRDITYCRLALEAQDEWRTNPLWSKFYHETGIYWVSRTSFAQQVLNNFKALGRDAELSALPVQEARKLYGNIFDGADYEGIENVLVNKTSGWAAAKDALQAGIDMAIEIGVNYIAAEIDILEFDEHGRCIGVRSDEGRIITADRTVLCTGAFTPVLLDRAAKKASREALASQKRMIAAGVTTGLVTLDAETTEKFKNMPVCIQENPARGGTSNGTLPPAIDGNQIKFWGQTIFQFPQGAPSFSRPPAGKEYSQWDVPEALKEDVAIAGDATFGKRGWKMHTHRICWDCVTPSEDFIISGHSASEGLFIATCGSFHGWKVRPGEKVGVGQATPRDSGEGSGAGGIPMADRLTAAGHTVLLIEKGPPSTGLWGGTMKPAWLNETSLTRFDVPGLANEIWHDPSGVICTDVDQMAGCVLGGGVAVNSGLWWRPHPDDWDYLWPQGWKSQDLVAPTDRVFDRIPGTTVPSTDGKLYLQQGFSMLTSGLDASGWKSIIPNDHPDEKNFTYGHATHMFANGERSGPLATYLVSANERKEFTLWMNTTTKRVVRTGGHATGVEIECSPNADGHAGIVSVTPGTGRVILSAGAFGSAKLLFRSGIGPIDQLNIVKNSTDGPTMIPSDSWINLPVGYNLDDHVGTDIEVAHPSVVFYDFYGAWNKPILSDTEAYLANRTGILTQAAPNLGPIFWEIISGADGVDRHLHWQARVEGSTNTSMTITQYLGTGAKSRGRMTITPALNTRVAVSPYLSDAADKAAVIKGLENVQKYFQPIANLTWIHPASNQSATAYVNSIPALPASRCSNHWIGTAKMGLDDGRKENGTAVVDTDTRVYGMDNLFVVDASIFPGMMTGNPSAMIVSASENAADRILALKIDMS</sequence>
<accession>A0A9W8NFG3</accession>
<keyword evidence="3" id="KW-0819">tRNA processing</keyword>
<evidence type="ECO:0000256" key="4">
    <source>
        <dbReference type="ARBA" id="ARBA00023242"/>
    </source>
</evidence>
<evidence type="ECO:0000313" key="10">
    <source>
        <dbReference type="Proteomes" id="UP001148614"/>
    </source>
</evidence>
<dbReference type="InterPro" id="IPR014612">
    <property type="entry name" value="Pop7/Rpp20"/>
</dbReference>
<dbReference type="GO" id="GO:0003676">
    <property type="term" value="F:nucleic acid binding"/>
    <property type="evidence" value="ECO:0007669"/>
    <property type="project" value="InterPro"/>
</dbReference>
<dbReference type="GO" id="GO:0001682">
    <property type="term" value="P:tRNA 5'-leader removal"/>
    <property type="evidence" value="ECO:0007669"/>
    <property type="project" value="InterPro"/>
</dbReference>
<comment type="caution">
    <text evidence="9">The sequence shown here is derived from an EMBL/GenBank/DDBJ whole genome shotgun (WGS) entry which is preliminary data.</text>
</comment>
<feature type="region of interest" description="Disordered" evidence="5">
    <location>
        <begin position="1"/>
        <end position="57"/>
    </location>
</feature>
<feature type="compositionally biased region" description="Polar residues" evidence="5">
    <location>
        <begin position="1"/>
        <end position="12"/>
    </location>
</feature>
<feature type="domain" description="Glucose-methanol-choline oxidoreductase C-terminal" evidence="8">
    <location>
        <begin position="960"/>
        <end position="1090"/>
    </location>
</feature>
<dbReference type="Gene3D" id="3.50.50.60">
    <property type="entry name" value="FAD/NAD(P)-binding domain"/>
    <property type="match status" value="2"/>
</dbReference>
<evidence type="ECO:0000259" key="7">
    <source>
        <dbReference type="Pfam" id="PF01266"/>
    </source>
</evidence>
<dbReference type="GO" id="GO:0016614">
    <property type="term" value="F:oxidoreductase activity, acting on CH-OH group of donors"/>
    <property type="evidence" value="ECO:0007669"/>
    <property type="project" value="InterPro"/>
</dbReference>
<dbReference type="VEuPathDB" id="FungiDB:F4678DRAFT_474290"/>
<dbReference type="Pfam" id="PF01266">
    <property type="entry name" value="DAO"/>
    <property type="match status" value="1"/>
</dbReference>
<keyword evidence="10" id="KW-1185">Reference proteome</keyword>
<dbReference type="Proteomes" id="UP001148614">
    <property type="component" value="Unassembled WGS sequence"/>
</dbReference>
<dbReference type="SUPFAM" id="SSF51905">
    <property type="entry name" value="FAD/NAD(P)-binding domain"/>
    <property type="match status" value="2"/>
</dbReference>
<dbReference type="Pfam" id="PF05199">
    <property type="entry name" value="GMC_oxred_C"/>
    <property type="match status" value="1"/>
</dbReference>
<dbReference type="GO" id="GO:0005655">
    <property type="term" value="C:nucleolar ribonuclease P complex"/>
    <property type="evidence" value="ECO:0007669"/>
    <property type="project" value="InterPro"/>
</dbReference>
<evidence type="ECO:0008006" key="11">
    <source>
        <dbReference type="Google" id="ProtNLM"/>
    </source>
</evidence>
<organism evidence="9 10">
    <name type="scientific">Xylaria arbuscula</name>
    <dbReference type="NCBI Taxonomy" id="114810"/>
    <lineage>
        <taxon>Eukaryota</taxon>
        <taxon>Fungi</taxon>
        <taxon>Dikarya</taxon>
        <taxon>Ascomycota</taxon>
        <taxon>Pezizomycotina</taxon>
        <taxon>Sordariomycetes</taxon>
        <taxon>Xylariomycetidae</taxon>
        <taxon>Xylariales</taxon>
        <taxon>Xylariaceae</taxon>
        <taxon>Xylaria</taxon>
    </lineage>
</organism>